<dbReference type="PANTHER" id="PTHR30146">
    <property type="entry name" value="LACI-RELATED TRANSCRIPTIONAL REPRESSOR"/>
    <property type="match status" value="1"/>
</dbReference>
<proteinExistence type="predicted"/>
<dbReference type="OrthoDB" id="184124at2"/>
<dbReference type="AlphaFoldDB" id="B1ZMQ5"/>
<keyword evidence="3" id="KW-0804">Transcription</keyword>
<dbReference type="SUPFAM" id="SSF47413">
    <property type="entry name" value="lambda repressor-like DNA-binding domains"/>
    <property type="match status" value="1"/>
</dbReference>
<keyword evidence="6" id="KW-1185">Reference proteome</keyword>
<dbReference type="Gene3D" id="3.40.50.2300">
    <property type="match status" value="2"/>
</dbReference>
<evidence type="ECO:0000256" key="2">
    <source>
        <dbReference type="ARBA" id="ARBA00023125"/>
    </source>
</evidence>
<dbReference type="SUPFAM" id="SSF53822">
    <property type="entry name" value="Periplasmic binding protein-like I"/>
    <property type="match status" value="1"/>
</dbReference>
<evidence type="ECO:0000256" key="3">
    <source>
        <dbReference type="ARBA" id="ARBA00023163"/>
    </source>
</evidence>
<dbReference type="eggNOG" id="COG1609">
    <property type="taxonomic scope" value="Bacteria"/>
</dbReference>
<dbReference type="PROSITE" id="PS50932">
    <property type="entry name" value="HTH_LACI_2"/>
    <property type="match status" value="1"/>
</dbReference>
<name>B1ZMQ5_OPITP</name>
<evidence type="ECO:0000256" key="1">
    <source>
        <dbReference type="ARBA" id="ARBA00023015"/>
    </source>
</evidence>
<dbReference type="Pfam" id="PF00356">
    <property type="entry name" value="LacI"/>
    <property type="match status" value="1"/>
</dbReference>
<dbReference type="InterPro" id="IPR010982">
    <property type="entry name" value="Lambda_DNA-bd_dom_sf"/>
</dbReference>
<dbReference type="PROSITE" id="PS00356">
    <property type="entry name" value="HTH_LACI_1"/>
    <property type="match status" value="1"/>
</dbReference>
<sequence length="328" mass="36190">MKRPEAAPRPGKKSTIYDLARLAEVSPGTVSRVLNNRDKVKPETRERVLRAAKELNLKPQVSVRTRQIAILSEPTFTDRIEGYAATLAAHLAFAFSRRNIGVMLPSNPFEQLPGSFLDGVVAVTFDKALQTMLRELETRMPVVYMDKFDADAREYAVCSDHFNAGYLAAKHFIARGRKAPAFFAGNSRPFVERLRGFRKALAEAKVAADERLQLLVGPEISRASAITRLVRAGADALYVPGTSFQAMECLHILTYVMGLKVPQDVSLIGGENEGISALQNPPLTTVEEPLKEMAEQAVTMMDRLTSGGKVQPRQLTLPVRLIERDSVA</sequence>
<dbReference type="CDD" id="cd01392">
    <property type="entry name" value="HTH_LacI"/>
    <property type="match status" value="1"/>
</dbReference>
<dbReference type="HOGENOM" id="CLU_037628_6_1_0"/>
<keyword evidence="2" id="KW-0238">DNA-binding</keyword>
<dbReference type="Pfam" id="PF13377">
    <property type="entry name" value="Peripla_BP_3"/>
    <property type="match status" value="1"/>
</dbReference>
<organism evidence="5 6">
    <name type="scientific">Opitutus terrae (strain DSM 11246 / JCM 15787 / PB90-1)</name>
    <dbReference type="NCBI Taxonomy" id="452637"/>
    <lineage>
        <taxon>Bacteria</taxon>
        <taxon>Pseudomonadati</taxon>
        <taxon>Verrucomicrobiota</taxon>
        <taxon>Opitutia</taxon>
        <taxon>Opitutales</taxon>
        <taxon>Opitutaceae</taxon>
        <taxon>Opitutus</taxon>
    </lineage>
</organism>
<dbReference type="EMBL" id="CP001032">
    <property type="protein sequence ID" value="ACB75333.1"/>
    <property type="molecule type" value="Genomic_DNA"/>
</dbReference>
<dbReference type="Gene3D" id="1.10.260.40">
    <property type="entry name" value="lambda repressor-like DNA-binding domains"/>
    <property type="match status" value="1"/>
</dbReference>
<evidence type="ECO:0000259" key="4">
    <source>
        <dbReference type="PROSITE" id="PS50932"/>
    </source>
</evidence>
<dbReference type="GO" id="GO:0003700">
    <property type="term" value="F:DNA-binding transcription factor activity"/>
    <property type="evidence" value="ECO:0007669"/>
    <property type="project" value="TreeGrafter"/>
</dbReference>
<evidence type="ECO:0000313" key="5">
    <source>
        <dbReference type="EMBL" id="ACB75333.1"/>
    </source>
</evidence>
<dbReference type="InterPro" id="IPR028082">
    <property type="entry name" value="Peripla_BP_I"/>
</dbReference>
<dbReference type="STRING" id="452637.Oter_2050"/>
<dbReference type="Proteomes" id="UP000007013">
    <property type="component" value="Chromosome"/>
</dbReference>
<dbReference type="InterPro" id="IPR000843">
    <property type="entry name" value="HTH_LacI"/>
</dbReference>
<keyword evidence="1" id="KW-0805">Transcription regulation</keyword>
<dbReference type="SMART" id="SM00354">
    <property type="entry name" value="HTH_LACI"/>
    <property type="match status" value="1"/>
</dbReference>
<gene>
    <name evidence="5" type="ordered locus">Oter_2050</name>
</gene>
<dbReference type="GO" id="GO:0000976">
    <property type="term" value="F:transcription cis-regulatory region binding"/>
    <property type="evidence" value="ECO:0007669"/>
    <property type="project" value="TreeGrafter"/>
</dbReference>
<feature type="domain" description="HTH lacI-type" evidence="4">
    <location>
        <begin position="14"/>
        <end position="67"/>
    </location>
</feature>
<reference evidence="5 6" key="1">
    <citation type="journal article" date="2011" name="J. Bacteriol.">
        <title>Genome sequence of the verrucomicrobium Opitutus terrae PB90-1, an abundant inhabitant of rice paddy soil ecosystems.</title>
        <authorList>
            <person name="van Passel M.W."/>
            <person name="Kant R."/>
            <person name="Palva A."/>
            <person name="Copeland A."/>
            <person name="Lucas S."/>
            <person name="Lapidus A."/>
            <person name="Glavina del Rio T."/>
            <person name="Pitluck S."/>
            <person name="Goltsman E."/>
            <person name="Clum A."/>
            <person name="Sun H."/>
            <person name="Schmutz J."/>
            <person name="Larimer F.W."/>
            <person name="Land M.L."/>
            <person name="Hauser L."/>
            <person name="Kyrpides N."/>
            <person name="Mikhailova N."/>
            <person name="Richardson P.P."/>
            <person name="Janssen P.H."/>
            <person name="de Vos W.M."/>
            <person name="Smidt H."/>
        </authorList>
    </citation>
    <scope>NUCLEOTIDE SEQUENCE [LARGE SCALE GENOMIC DNA]</scope>
    <source>
        <strain evidence="6">DSM 11246 / JCM 15787 / PB90-1</strain>
    </source>
</reference>
<dbReference type="RefSeq" id="WP_012374870.1">
    <property type="nucleotide sequence ID" value="NC_010571.1"/>
</dbReference>
<dbReference type="InterPro" id="IPR046335">
    <property type="entry name" value="LacI/GalR-like_sensor"/>
</dbReference>
<accession>B1ZMQ5</accession>
<dbReference type="CDD" id="cd06267">
    <property type="entry name" value="PBP1_LacI_sugar_binding-like"/>
    <property type="match status" value="1"/>
</dbReference>
<evidence type="ECO:0000313" key="6">
    <source>
        <dbReference type="Proteomes" id="UP000007013"/>
    </source>
</evidence>
<dbReference type="KEGG" id="ote:Oter_2050"/>
<dbReference type="PANTHER" id="PTHR30146:SF109">
    <property type="entry name" value="HTH-TYPE TRANSCRIPTIONAL REGULATOR GALS"/>
    <property type="match status" value="1"/>
</dbReference>
<protein>
    <submittedName>
        <fullName evidence="5">Transcriptional regulator, LacI family</fullName>
    </submittedName>
</protein>